<dbReference type="EMBL" id="KE560528">
    <property type="protein sequence ID" value="EPZ36521.1"/>
    <property type="molecule type" value="Genomic_DNA"/>
</dbReference>
<keyword evidence="12" id="KW-1185">Reference proteome</keyword>
<dbReference type="EMBL" id="ML005243">
    <property type="protein sequence ID" value="RKP19339.1"/>
    <property type="molecule type" value="Genomic_DNA"/>
</dbReference>
<evidence type="ECO:0000256" key="2">
    <source>
        <dbReference type="ARBA" id="ARBA00012750"/>
    </source>
</evidence>
<dbReference type="EC" id="2.1.1.282" evidence="2"/>
<evidence type="ECO:0000256" key="3">
    <source>
        <dbReference type="ARBA" id="ARBA00022603"/>
    </source>
</evidence>
<keyword evidence="5" id="KW-0949">S-adenosyl-L-methionine</keyword>
<evidence type="ECO:0000313" key="12">
    <source>
        <dbReference type="Proteomes" id="UP000030755"/>
    </source>
</evidence>
<evidence type="ECO:0000259" key="9">
    <source>
        <dbReference type="Pfam" id="PF02676"/>
    </source>
</evidence>
<dbReference type="AlphaFoldDB" id="A0A075B4V9"/>
<dbReference type="Proteomes" id="UP000030755">
    <property type="component" value="Unassembled WGS sequence"/>
</dbReference>
<sequence length="175" mass="20272">MELINNSPYYNTTSSCSGRVSIFVEKSNLENGFWLFVSHDPLSENSLSYLFPDKKVDFVDSCTFEEVRWVYFKFEPFVLHIEANSVESAQKIFTVAYNCGYRNSGCIIGKKRSMVAFRSTLKLDVPIGYYEDGIVKLIVSSDYLKTLVQISNGKFQENIKRMDRLYADLLHFFEK</sequence>
<dbReference type="SUPFAM" id="SSF111278">
    <property type="entry name" value="SSo0622-like"/>
    <property type="match status" value="1"/>
</dbReference>
<reference evidence="10 12" key="1">
    <citation type="journal article" date="2013" name="Curr. Biol.">
        <title>Shared signatures of parasitism and phylogenomics unite Cryptomycota and microsporidia.</title>
        <authorList>
            <person name="James T.Y."/>
            <person name="Pelin A."/>
            <person name="Bonen L."/>
            <person name="Ahrendt S."/>
            <person name="Sain D."/>
            <person name="Corradi N."/>
            <person name="Stajich J.E."/>
        </authorList>
    </citation>
    <scope>NUCLEOTIDE SEQUENCE [LARGE SCALE GENOMIC DNA]</scope>
    <source>
        <strain evidence="10">CSF55</strain>
        <strain evidence="10">CSF55</strain>
    </source>
</reference>
<keyword evidence="6" id="KW-0819">tRNA processing</keyword>
<keyword evidence="4" id="KW-0808">Transferase</keyword>
<dbReference type="PANTHER" id="PTHR48418">
    <property type="entry name" value="TRNA WYBUTOSINE-SYNTHESIZING PROTEIN 3"/>
    <property type="match status" value="1"/>
</dbReference>
<evidence type="ECO:0000256" key="6">
    <source>
        <dbReference type="ARBA" id="ARBA00022694"/>
    </source>
</evidence>
<name>A0A075B4V9_ROZAC</name>
<dbReference type="HOGENOM" id="CLU_047426_0_0_1"/>
<evidence type="ECO:0000256" key="4">
    <source>
        <dbReference type="ARBA" id="ARBA00022679"/>
    </source>
</evidence>
<evidence type="ECO:0000256" key="1">
    <source>
        <dbReference type="ARBA" id="ARBA00008569"/>
    </source>
</evidence>
<dbReference type="OrthoDB" id="48625at2759"/>
<dbReference type="Gene3D" id="3.30.1960.10">
    <property type="entry name" value="tRNA wybutosine-synthesizing-like"/>
    <property type="match status" value="1"/>
</dbReference>
<dbReference type="GO" id="GO:0008168">
    <property type="term" value="F:methyltransferase activity"/>
    <property type="evidence" value="ECO:0007669"/>
    <property type="project" value="UniProtKB-KW"/>
</dbReference>
<gene>
    <name evidence="10" type="ORF">O9G_004782</name>
    <name evidence="11" type="ORF">ROZALSC1DRAFT_29054</name>
</gene>
<protein>
    <recommendedName>
        <fullName evidence="2">tRNA(Phe) 7-[(3-amino-3-carboxypropyl)-4-demethylwyosine(37)-N(4)]-methyltransferase</fullName>
        <ecNumber evidence="2">2.1.1.282</ecNumber>
    </recommendedName>
    <alternativeName>
        <fullName evidence="7">tRNA(Phe) 7-((3-amino-3-carboxypropyl)-4-demethylwyosine(37)-N(4))-methyltransferase</fullName>
    </alternativeName>
</protein>
<dbReference type="InterPro" id="IPR003827">
    <property type="entry name" value="tRNA_yW-synthesising"/>
</dbReference>
<feature type="domain" description="tRNA wybutosine-synthesizing protein" evidence="9">
    <location>
        <begin position="1"/>
        <end position="169"/>
    </location>
</feature>
<evidence type="ECO:0000256" key="5">
    <source>
        <dbReference type="ARBA" id="ARBA00022691"/>
    </source>
</evidence>
<evidence type="ECO:0000313" key="10">
    <source>
        <dbReference type="EMBL" id="EPZ36521.1"/>
    </source>
</evidence>
<dbReference type="GO" id="GO:0032259">
    <property type="term" value="P:methylation"/>
    <property type="evidence" value="ECO:0007669"/>
    <property type="project" value="UniProtKB-KW"/>
</dbReference>
<dbReference type="PANTHER" id="PTHR48418:SF1">
    <property type="entry name" value="TRNA WYBUTOSINE-SYNTHESIZING PROTEIN 3"/>
    <property type="match status" value="1"/>
</dbReference>
<proteinExistence type="inferred from homology"/>
<dbReference type="Proteomes" id="UP000281549">
    <property type="component" value="Unassembled WGS sequence"/>
</dbReference>
<dbReference type="GO" id="GO:0008033">
    <property type="term" value="P:tRNA processing"/>
    <property type="evidence" value="ECO:0007669"/>
    <property type="project" value="UniProtKB-KW"/>
</dbReference>
<dbReference type="InterPro" id="IPR036602">
    <property type="entry name" value="tRNA_yW-synthesising-like_sf"/>
</dbReference>
<evidence type="ECO:0000256" key="7">
    <source>
        <dbReference type="ARBA" id="ARBA00030554"/>
    </source>
</evidence>
<dbReference type="Pfam" id="PF02676">
    <property type="entry name" value="TYW3"/>
    <property type="match status" value="1"/>
</dbReference>
<evidence type="ECO:0000313" key="11">
    <source>
        <dbReference type="EMBL" id="RKP19339.1"/>
    </source>
</evidence>
<dbReference type="STRING" id="988480.A0A075B4V9"/>
<organism evidence="10 12">
    <name type="scientific">Rozella allomycis (strain CSF55)</name>
    <dbReference type="NCBI Taxonomy" id="988480"/>
    <lineage>
        <taxon>Eukaryota</taxon>
        <taxon>Fungi</taxon>
        <taxon>Fungi incertae sedis</taxon>
        <taxon>Cryptomycota</taxon>
        <taxon>Cryptomycota incertae sedis</taxon>
        <taxon>Rozella</taxon>
    </lineage>
</organism>
<comment type="catalytic activity">
    <reaction evidence="8">
        <text>4-demethyl-7-[(3S)-3-amino-3-carboxypropyl]wyosine(37) in tRNA(Phe) + S-adenosyl-L-methionine = 7-[(3S)-3-amino-3-carboxypropyl]wyosine(37) in tRNA(Phe) + S-adenosyl-L-homocysteine + H(+)</text>
        <dbReference type="Rhea" id="RHEA:36635"/>
        <dbReference type="Rhea" id="RHEA-COMP:10378"/>
        <dbReference type="Rhea" id="RHEA-COMP:10379"/>
        <dbReference type="ChEBI" id="CHEBI:15378"/>
        <dbReference type="ChEBI" id="CHEBI:57856"/>
        <dbReference type="ChEBI" id="CHEBI:59789"/>
        <dbReference type="ChEBI" id="CHEBI:73543"/>
        <dbReference type="ChEBI" id="CHEBI:73550"/>
        <dbReference type="EC" id="2.1.1.282"/>
    </reaction>
</comment>
<comment type="similarity">
    <text evidence="1">Belongs to the TYW3 family.</text>
</comment>
<evidence type="ECO:0000313" key="13">
    <source>
        <dbReference type="Proteomes" id="UP000281549"/>
    </source>
</evidence>
<accession>A0A075B4V9</accession>
<keyword evidence="3" id="KW-0489">Methyltransferase</keyword>
<reference evidence="11" key="3">
    <citation type="submission" date="2018-08" db="EMBL/GenBank/DDBJ databases">
        <title>Leveraging single-cell genomics to expand the Fungal Tree of Life.</title>
        <authorList>
            <consortium name="DOE Joint Genome Institute"/>
            <person name="Ahrendt S.R."/>
            <person name="Quandt C.A."/>
            <person name="Ciobanu D."/>
            <person name="Clum A."/>
            <person name="Salamov A."/>
            <person name="Andreopoulos B."/>
            <person name="Cheng J.-F."/>
            <person name="Woyke T."/>
            <person name="Pelin A."/>
            <person name="Henrissat B."/>
            <person name="Reynolds N."/>
            <person name="Benny G.L."/>
            <person name="Smith M.E."/>
            <person name="James T.Y."/>
            <person name="Grigoriev I.V."/>
        </authorList>
    </citation>
    <scope>NUCLEOTIDE SEQUENCE</scope>
    <source>
        <strain evidence="11">CSF55</strain>
    </source>
</reference>
<evidence type="ECO:0000256" key="8">
    <source>
        <dbReference type="ARBA" id="ARBA00049202"/>
    </source>
</evidence>
<reference evidence="13" key="2">
    <citation type="journal article" date="2018" name="Nat. Microbiol.">
        <title>Leveraging single-cell genomics to expand the fungal tree of life.</title>
        <authorList>
            <person name="Ahrendt S.R."/>
            <person name="Quandt C.A."/>
            <person name="Ciobanu D."/>
            <person name="Clum A."/>
            <person name="Salamov A."/>
            <person name="Andreopoulos B."/>
            <person name="Cheng J.F."/>
            <person name="Woyke T."/>
            <person name="Pelin A."/>
            <person name="Henrissat B."/>
            <person name="Reynolds N.K."/>
            <person name="Benny G.L."/>
            <person name="Smith M.E."/>
            <person name="James T.Y."/>
            <person name="Grigoriev I.V."/>
        </authorList>
    </citation>
    <scope>NUCLEOTIDE SEQUENCE [LARGE SCALE GENOMIC DNA]</scope>
    <source>
        <strain evidence="13">CSF55</strain>
    </source>
</reference>